<evidence type="ECO:0000259" key="2">
    <source>
        <dbReference type="Pfam" id="PF22936"/>
    </source>
</evidence>
<name>A0ABM0NWE7_PRUMU</name>
<dbReference type="Pfam" id="PF22936">
    <property type="entry name" value="Pol_BBD"/>
    <property type="match status" value="1"/>
</dbReference>
<feature type="coiled-coil region" evidence="1">
    <location>
        <begin position="168"/>
        <end position="209"/>
    </location>
</feature>
<dbReference type="GeneID" id="103330049"/>
<evidence type="ECO:0000256" key="1">
    <source>
        <dbReference type="SAM" id="Coils"/>
    </source>
</evidence>
<sequence length="461" mass="51662">MSEAETISDFYEKVEMNTNEAMSLGQPIEELLVVHKILRVIPSRFRPKKTTIMKVQNLNRIKLGKLVGKLITYEMESNVEENDTKNLKGVALQGVHESLLKNGEKSSAFEDEMALFVEKCRIILKEKGKFARKDSSTIIYDSIGRKYDGLFKETFSLEEENLKLEVNYNELQHAFLTLKETKKELSDKIESLENECDESVSIRRDLENQANVLNESNICFQNLNKHLLGELNEAKRKIISLTIGASKIDKMLNMGKIHGDKGGLGYNPIGSSVSSSTTKFVKSTIPVISHDTQDQNKKLSSKSRRNPRSLQLQVDHLLKEVTKIAKLVSSSMKSSTMCKPTWIVNGQTKSLVVLNAFAASNTKTWYFDSGCSKHMFGDKSVFSPLVSIDGGFVTFGGGHKAQVVGKGTVCIPRLPQLKNVRYIESLTSNLINVSQLCDDGVVEVRFSKHVAKSLEKVEMRL</sequence>
<evidence type="ECO:0000313" key="3">
    <source>
        <dbReference type="Proteomes" id="UP000694861"/>
    </source>
</evidence>
<reference evidence="4" key="2">
    <citation type="submission" date="2025-08" db="UniProtKB">
        <authorList>
            <consortium name="RefSeq"/>
        </authorList>
    </citation>
    <scope>IDENTIFICATION</scope>
</reference>
<accession>A0ABM0NWE7</accession>
<dbReference type="RefSeq" id="XP_008230817.1">
    <property type="nucleotide sequence ID" value="XM_008232595.1"/>
</dbReference>
<protein>
    <submittedName>
        <fullName evidence="4">Uncharacterized protein LOC103330049</fullName>
    </submittedName>
</protein>
<evidence type="ECO:0000313" key="4">
    <source>
        <dbReference type="RefSeq" id="XP_008230817.1"/>
    </source>
</evidence>
<dbReference type="InterPro" id="IPR054722">
    <property type="entry name" value="PolX-like_BBD"/>
</dbReference>
<keyword evidence="3" id="KW-1185">Reference proteome</keyword>
<reference evidence="3" key="1">
    <citation type="journal article" date="2012" name="Nat. Commun.">
        <title>The genome of Prunus mume.</title>
        <authorList>
            <person name="Zhang Q."/>
            <person name="Chen W."/>
            <person name="Sun L."/>
            <person name="Zhao F."/>
            <person name="Huang B."/>
            <person name="Yang W."/>
            <person name="Tao Y."/>
            <person name="Wang J."/>
            <person name="Yuan Z."/>
            <person name="Fan G."/>
            <person name="Xing Z."/>
            <person name="Han C."/>
            <person name="Pan H."/>
            <person name="Zhong X."/>
            <person name="Shi W."/>
            <person name="Liang X."/>
            <person name="Du D."/>
            <person name="Sun F."/>
            <person name="Xu Z."/>
            <person name="Hao R."/>
            <person name="Lv T."/>
            <person name="Lv Y."/>
            <person name="Zheng Z."/>
            <person name="Sun M."/>
            <person name="Luo L."/>
            <person name="Cai M."/>
            <person name="Gao Y."/>
            <person name="Wang J."/>
            <person name="Yin Y."/>
            <person name="Xu X."/>
            <person name="Cheng T."/>
            <person name="Wang J."/>
        </authorList>
    </citation>
    <scope>NUCLEOTIDE SEQUENCE [LARGE SCALE GENOMIC DNA]</scope>
</reference>
<dbReference type="Proteomes" id="UP000694861">
    <property type="component" value="Linkage group LG1"/>
</dbReference>
<proteinExistence type="predicted"/>
<organism evidence="3 4">
    <name type="scientific">Prunus mume</name>
    <name type="common">Japanese apricot</name>
    <name type="synonym">Armeniaca mume</name>
    <dbReference type="NCBI Taxonomy" id="102107"/>
    <lineage>
        <taxon>Eukaryota</taxon>
        <taxon>Viridiplantae</taxon>
        <taxon>Streptophyta</taxon>
        <taxon>Embryophyta</taxon>
        <taxon>Tracheophyta</taxon>
        <taxon>Spermatophyta</taxon>
        <taxon>Magnoliopsida</taxon>
        <taxon>eudicotyledons</taxon>
        <taxon>Gunneridae</taxon>
        <taxon>Pentapetalae</taxon>
        <taxon>rosids</taxon>
        <taxon>fabids</taxon>
        <taxon>Rosales</taxon>
        <taxon>Rosaceae</taxon>
        <taxon>Amygdaloideae</taxon>
        <taxon>Amygdaleae</taxon>
        <taxon>Prunus</taxon>
    </lineage>
</organism>
<feature type="domain" description="Retrovirus-related Pol polyprotein from transposon TNT 1-94-like beta-barrel" evidence="2">
    <location>
        <begin position="365"/>
        <end position="440"/>
    </location>
</feature>
<keyword evidence="1" id="KW-0175">Coiled coil</keyword>
<gene>
    <name evidence="4" type="primary">LOC103330049</name>
</gene>